<sequence length="214" mass="24428">MDADEHIVQDEVQSVDWWVFSPPSPALPCRAGHLGFRLGDCFLNLAEVYCRGGISHPGHGRITRDDIGVYAVIVCDQREVSAYAREATAGCPVRGNEELTYQVPYDGEDGLNAYQRGPIRVYRFFARGGIRYEGLYWCPWFTIDEKTDEETDEPLTDAYVHLVRQRDQIPLFAVEAQPTARHTEQWALYVSAVERDEAHPDWQPSHRTVSESRL</sequence>
<dbReference type="Proteomes" id="UP001161017">
    <property type="component" value="Unassembled WGS sequence"/>
</dbReference>
<organism evidence="1 2">
    <name type="scientific">Ramalina farinacea</name>
    <dbReference type="NCBI Taxonomy" id="258253"/>
    <lineage>
        <taxon>Eukaryota</taxon>
        <taxon>Fungi</taxon>
        <taxon>Dikarya</taxon>
        <taxon>Ascomycota</taxon>
        <taxon>Pezizomycotina</taxon>
        <taxon>Lecanoromycetes</taxon>
        <taxon>OSLEUM clade</taxon>
        <taxon>Lecanoromycetidae</taxon>
        <taxon>Lecanorales</taxon>
        <taxon>Lecanorineae</taxon>
        <taxon>Ramalinaceae</taxon>
        <taxon>Ramalina</taxon>
    </lineage>
</organism>
<keyword evidence="2" id="KW-1185">Reference proteome</keyword>
<dbReference type="InterPro" id="IPR015947">
    <property type="entry name" value="PUA-like_sf"/>
</dbReference>
<evidence type="ECO:0000313" key="1">
    <source>
        <dbReference type="EMBL" id="MDI1487724.1"/>
    </source>
</evidence>
<protein>
    <submittedName>
        <fullName evidence="1">Uncharacterized protein</fullName>
    </submittedName>
</protein>
<name>A0AA43TU04_9LECA</name>
<accession>A0AA43TU04</accession>
<gene>
    <name evidence="1" type="ORF">OHK93_006996</name>
</gene>
<comment type="caution">
    <text evidence="1">The sequence shown here is derived from an EMBL/GenBank/DDBJ whole genome shotgun (WGS) entry which is preliminary data.</text>
</comment>
<proteinExistence type="predicted"/>
<dbReference type="AlphaFoldDB" id="A0AA43TU04"/>
<evidence type="ECO:0000313" key="2">
    <source>
        <dbReference type="Proteomes" id="UP001161017"/>
    </source>
</evidence>
<dbReference type="EMBL" id="JAPUFD010000006">
    <property type="protein sequence ID" value="MDI1487724.1"/>
    <property type="molecule type" value="Genomic_DNA"/>
</dbReference>
<reference evidence="1" key="1">
    <citation type="journal article" date="2023" name="Genome Biol. Evol.">
        <title>First Whole Genome Sequence and Flow Cytometry Genome Size Data for the Lichen-Forming Fungus Ramalina farinacea (Ascomycota).</title>
        <authorList>
            <person name="Llewellyn T."/>
            <person name="Mian S."/>
            <person name="Hill R."/>
            <person name="Leitch I.J."/>
            <person name="Gaya E."/>
        </authorList>
    </citation>
    <scope>NUCLEOTIDE SEQUENCE</scope>
    <source>
        <strain evidence="1">LIQ254RAFAR</strain>
    </source>
</reference>
<dbReference type="SUPFAM" id="SSF88697">
    <property type="entry name" value="PUA domain-like"/>
    <property type="match status" value="1"/>
</dbReference>